<sequence>MSTLSNGSLDSLDQRVYLEKATERLLSFLHPEPTIYYTHNPAILFWTFTSLRIHNNFKLVVLSEWFRTESSLPEDIAKERLVWELVLNVIIQSKDRTISANCMEALNIIIEDGSDADKEEFASLTWGLLPEVLSKALIDSHDALLDTNITYILDIATSHPPTQIEQSICIKVAVFITTLFTKYDYEYVCLKLCLILLGMSKEESDNKVSLTYINREGFLSRVLSSIGSSDDGVSYAAVELLTYIVYNFTKNNYQPTSVLEIQTDVIINYLRQDCDNERSTSLLQLIYMIFNSGGNTPLVLNYNFYTNPSENLNYNGLRALMFRVQMMLCSRDSKNQSPTGWKTLSSIFKYAISYKNDPKLVATLTSQPWTHTLIRFQLTQNITQEFLTFTKNWLTLLKITIKKNRDVTKYYISKHSLIYRTLTLLKNNLNGDDLKDSKKEVLVIVNDIKECGRGRD</sequence>
<evidence type="ECO:0000313" key="2">
    <source>
        <dbReference type="Proteomes" id="UP000007151"/>
    </source>
</evidence>
<dbReference type="EMBL" id="AGBW02005277">
    <property type="protein sequence ID" value="OWR55312.1"/>
    <property type="molecule type" value="Genomic_DNA"/>
</dbReference>
<dbReference type="InterPro" id="IPR016024">
    <property type="entry name" value="ARM-type_fold"/>
</dbReference>
<dbReference type="SUPFAM" id="SSF48371">
    <property type="entry name" value="ARM repeat"/>
    <property type="match status" value="1"/>
</dbReference>
<dbReference type="Proteomes" id="UP000007151">
    <property type="component" value="Unassembled WGS sequence"/>
</dbReference>
<comment type="caution">
    <text evidence="1">The sequence shown here is derived from an EMBL/GenBank/DDBJ whole genome shotgun (WGS) entry which is preliminary data.</text>
</comment>
<accession>A0A212FNI6</accession>
<dbReference type="AlphaFoldDB" id="A0A212FNI6"/>
<evidence type="ECO:0000313" key="1">
    <source>
        <dbReference type="EMBL" id="OWR55312.1"/>
    </source>
</evidence>
<protein>
    <submittedName>
        <fullName evidence="1">Uncharacterized protein</fullName>
    </submittedName>
</protein>
<proteinExistence type="predicted"/>
<dbReference type="KEGG" id="dpl:KGM_214353"/>
<reference evidence="1 2" key="1">
    <citation type="journal article" date="2011" name="Cell">
        <title>The monarch butterfly genome yields insights into long-distance migration.</title>
        <authorList>
            <person name="Zhan S."/>
            <person name="Merlin C."/>
            <person name="Boore J.L."/>
            <person name="Reppert S.M."/>
        </authorList>
    </citation>
    <scope>NUCLEOTIDE SEQUENCE [LARGE SCALE GENOMIC DNA]</scope>
    <source>
        <strain evidence="1">F-2</strain>
    </source>
</reference>
<gene>
    <name evidence="1" type="ORF">KGM_214353</name>
</gene>
<keyword evidence="2" id="KW-1185">Reference proteome</keyword>
<name>A0A212FNI6_DANPL</name>
<dbReference type="InParanoid" id="A0A212FNI6"/>
<organism evidence="1 2">
    <name type="scientific">Danaus plexippus plexippus</name>
    <dbReference type="NCBI Taxonomy" id="278856"/>
    <lineage>
        <taxon>Eukaryota</taxon>
        <taxon>Metazoa</taxon>
        <taxon>Ecdysozoa</taxon>
        <taxon>Arthropoda</taxon>
        <taxon>Hexapoda</taxon>
        <taxon>Insecta</taxon>
        <taxon>Pterygota</taxon>
        <taxon>Neoptera</taxon>
        <taxon>Endopterygota</taxon>
        <taxon>Lepidoptera</taxon>
        <taxon>Glossata</taxon>
        <taxon>Ditrysia</taxon>
        <taxon>Papilionoidea</taxon>
        <taxon>Nymphalidae</taxon>
        <taxon>Danainae</taxon>
        <taxon>Danaini</taxon>
        <taxon>Danaina</taxon>
        <taxon>Danaus</taxon>
        <taxon>Danaus</taxon>
    </lineage>
</organism>
<dbReference type="eggNOG" id="ENOG502T7BT">
    <property type="taxonomic scope" value="Eukaryota"/>
</dbReference>